<proteinExistence type="predicted"/>
<evidence type="ECO:0000256" key="1">
    <source>
        <dbReference type="SAM" id="MobiDB-lite"/>
    </source>
</evidence>
<evidence type="ECO:0000313" key="3">
    <source>
        <dbReference type="Proteomes" id="UP000265520"/>
    </source>
</evidence>
<feature type="non-terminal residue" evidence="2">
    <location>
        <position position="1"/>
    </location>
</feature>
<protein>
    <submittedName>
        <fullName evidence="2">Uncharacterized protein</fullName>
    </submittedName>
</protein>
<dbReference type="EMBL" id="LXQA010304171">
    <property type="protein sequence ID" value="MCI42414.1"/>
    <property type="molecule type" value="Genomic_DNA"/>
</dbReference>
<dbReference type="Proteomes" id="UP000265520">
    <property type="component" value="Unassembled WGS sequence"/>
</dbReference>
<keyword evidence="3" id="KW-1185">Reference proteome</keyword>
<organism evidence="2 3">
    <name type="scientific">Trifolium medium</name>
    <dbReference type="NCBI Taxonomy" id="97028"/>
    <lineage>
        <taxon>Eukaryota</taxon>
        <taxon>Viridiplantae</taxon>
        <taxon>Streptophyta</taxon>
        <taxon>Embryophyta</taxon>
        <taxon>Tracheophyta</taxon>
        <taxon>Spermatophyta</taxon>
        <taxon>Magnoliopsida</taxon>
        <taxon>eudicotyledons</taxon>
        <taxon>Gunneridae</taxon>
        <taxon>Pentapetalae</taxon>
        <taxon>rosids</taxon>
        <taxon>fabids</taxon>
        <taxon>Fabales</taxon>
        <taxon>Fabaceae</taxon>
        <taxon>Papilionoideae</taxon>
        <taxon>50 kb inversion clade</taxon>
        <taxon>NPAAA clade</taxon>
        <taxon>Hologalegina</taxon>
        <taxon>IRL clade</taxon>
        <taxon>Trifolieae</taxon>
        <taxon>Trifolium</taxon>
    </lineage>
</organism>
<feature type="compositionally biased region" description="Polar residues" evidence="1">
    <location>
        <begin position="1"/>
        <end position="14"/>
    </location>
</feature>
<name>A0A392S2I6_9FABA</name>
<sequence length="38" mass="4203">SKFNNRLTKNSSDNVGVVRDGGSVPATARRQRGREMLK</sequence>
<dbReference type="AlphaFoldDB" id="A0A392S2I6"/>
<comment type="caution">
    <text evidence="2">The sequence shown here is derived from an EMBL/GenBank/DDBJ whole genome shotgun (WGS) entry which is preliminary data.</text>
</comment>
<feature type="region of interest" description="Disordered" evidence="1">
    <location>
        <begin position="1"/>
        <end position="38"/>
    </location>
</feature>
<reference evidence="2 3" key="1">
    <citation type="journal article" date="2018" name="Front. Plant Sci.">
        <title>Red Clover (Trifolium pratense) and Zigzag Clover (T. medium) - A Picture of Genomic Similarities and Differences.</title>
        <authorList>
            <person name="Dluhosova J."/>
            <person name="Istvanek J."/>
            <person name="Nedelnik J."/>
            <person name="Repkova J."/>
        </authorList>
    </citation>
    <scope>NUCLEOTIDE SEQUENCE [LARGE SCALE GENOMIC DNA]</scope>
    <source>
        <strain evidence="3">cv. 10/8</strain>
        <tissue evidence="2">Leaf</tissue>
    </source>
</reference>
<accession>A0A392S2I6</accession>
<evidence type="ECO:0000313" key="2">
    <source>
        <dbReference type="EMBL" id="MCI42414.1"/>
    </source>
</evidence>